<accession>A0A2G8LPU2</accession>
<dbReference type="EMBL" id="MRZV01000015">
    <property type="protein sequence ID" value="PIK62278.1"/>
    <property type="molecule type" value="Genomic_DNA"/>
</dbReference>
<feature type="domain" description="NACHT" evidence="1">
    <location>
        <begin position="194"/>
        <end position="346"/>
    </location>
</feature>
<keyword evidence="3" id="KW-1185">Reference proteome</keyword>
<proteinExistence type="predicted"/>
<gene>
    <name evidence="2" type="ORF">BSL78_00801</name>
</gene>
<dbReference type="Pfam" id="PF05729">
    <property type="entry name" value="NACHT"/>
    <property type="match status" value="1"/>
</dbReference>
<comment type="caution">
    <text evidence="2">The sequence shown here is derived from an EMBL/GenBank/DDBJ whole genome shotgun (WGS) entry which is preliminary data.</text>
</comment>
<dbReference type="PANTHER" id="PTHR46312:SF2">
    <property type="entry name" value="NUCLEOTIDE-BINDING OLIGOMERIZATION DOMAIN-CONTAINING PROTEIN 2-LIKE"/>
    <property type="match status" value="1"/>
</dbReference>
<name>A0A2G8LPU2_STIJA</name>
<dbReference type="AlphaFoldDB" id="A0A2G8LPU2"/>
<dbReference type="PANTHER" id="PTHR46312">
    <property type="entry name" value="NACHT DOMAIN-CONTAINING PROTEIN"/>
    <property type="match status" value="1"/>
</dbReference>
<organism evidence="2 3">
    <name type="scientific">Stichopus japonicus</name>
    <name type="common">Sea cucumber</name>
    <dbReference type="NCBI Taxonomy" id="307972"/>
    <lineage>
        <taxon>Eukaryota</taxon>
        <taxon>Metazoa</taxon>
        <taxon>Echinodermata</taxon>
        <taxon>Eleutherozoa</taxon>
        <taxon>Echinozoa</taxon>
        <taxon>Holothuroidea</taxon>
        <taxon>Aspidochirotacea</taxon>
        <taxon>Aspidochirotida</taxon>
        <taxon>Stichopodidae</taxon>
        <taxon>Apostichopus</taxon>
    </lineage>
</organism>
<dbReference type="SUPFAM" id="SSF52540">
    <property type="entry name" value="P-loop containing nucleoside triphosphate hydrolases"/>
    <property type="match status" value="1"/>
</dbReference>
<dbReference type="InterPro" id="IPR007111">
    <property type="entry name" value="NACHT_NTPase"/>
</dbReference>
<dbReference type="InterPro" id="IPR027417">
    <property type="entry name" value="P-loop_NTPase"/>
</dbReference>
<sequence>MMHLFHNLVGFGSFKVALAGLLKLEIILHLATYFEYPPAKISELRETPGEKGLVMATLMEERGQINSNDISPLLLALDKLKLFGIMSSTRNLFELHTGKKNPEPLPEPQSRGKTKLFLEYLKSTYTLWFNKIQPIPYIRDHVACVDDIYIETGMEVTKRSPSNEKDLNPDVGSRTKKLKSYRDVFSDNVISSNRVILHGDAGYGKSCFTLKAAHDWCTGNISSPLKDVGIFILLPLRLLGDLSSLFLAISLLLMPGESRLTEDDIIEVLNNSCSVVILLDGYDEYPDKDSGVGTDIIKLTAGTMFANFKVITCTRSSCIPQDLDPRTVFIRLTGFDDNAKDEYIHRAVVGEHNEEAADRIKRLLSSSHVISDICQVPLFCVMFAHIANKEKDLVKFTSVTTFFRYMLTCFYNHMWRKKDTASSKKRNESPADHTKLNKVVFYDLTGSTQQIVWDKHEFKNKIGSKCYDELIEIGILLEDEVMEVNNTPGVSVHEHIRRREIVRFYHKLFAEWYAANYLADCARSVFTMWLNKTFERVNPLDLQFVFRFACGLNTKASQRIIEYLRKIDDGQSFASLCFFEQMGSEEDIIDTAKQMCSDGMVIGCSDSRLLQRSNIQILDIASKGQIPVTYLQLKDSFHKIDGSNIILSSGLDLPCPLSVATISIIKASDDLENKRVRNEEPSFQNDQESEDVTVSQDTVTKLLQYGLKSRALKELTFEGHMLPLSFPPESIPDLQSKDIKISWKLLNFEFRLDLQSGNWKMDDIKTIRKTILPTVSLENFISRKRETATILLLANGTYHNMVIPCLHFLGSFDTIYDNNIKLQSGLVVACPASVRRVHLAATGNESSRCHEDRALTEEDVLAIFQYSLQSQTLAEIIFEDYLLPLKFDHDGIQEELKSRRIKVYWRLNHRQCFLELESGLWKHHDVHYVQSIRDTCSRTVKFTKNQKASLQYSNIQLLVIASNHDIQIHGLHLIHTFGTTDGITLSLRSGVAVPKVSVKSIRITKQYTDSSTADENEINEEQIEGLLQYGLQSEYFCKLSFQECLLPLTFRPLSEELQTKARAVRVSWCLCDRKFLLDSESGQWKVKKADMASLQDRCSRDIFIENTASVLRQRSTIQELVIASNNTIPIRRLCLRESFQDIDGEDIVLTTGLRLQILTSVETIEIRAEGREISDTVIGGILKYAIQSHNLKEMKFYHCLLPFSIPVPDIRESLRSKKVIVYWYPSYNLGHNYQLHLHSGHWLRAGLVEITDKQYDEEVTSLF</sequence>
<evidence type="ECO:0000313" key="3">
    <source>
        <dbReference type="Proteomes" id="UP000230750"/>
    </source>
</evidence>
<dbReference type="STRING" id="307972.A0A2G8LPU2"/>
<dbReference type="Gene3D" id="3.40.50.300">
    <property type="entry name" value="P-loop containing nucleotide triphosphate hydrolases"/>
    <property type="match status" value="1"/>
</dbReference>
<protein>
    <recommendedName>
        <fullName evidence="1">NACHT domain-containing protein</fullName>
    </recommendedName>
</protein>
<dbReference type="Proteomes" id="UP000230750">
    <property type="component" value="Unassembled WGS sequence"/>
</dbReference>
<evidence type="ECO:0000313" key="2">
    <source>
        <dbReference type="EMBL" id="PIK62278.1"/>
    </source>
</evidence>
<reference evidence="2 3" key="1">
    <citation type="journal article" date="2017" name="PLoS Biol.">
        <title>The sea cucumber genome provides insights into morphological evolution and visceral regeneration.</title>
        <authorList>
            <person name="Zhang X."/>
            <person name="Sun L."/>
            <person name="Yuan J."/>
            <person name="Sun Y."/>
            <person name="Gao Y."/>
            <person name="Zhang L."/>
            <person name="Li S."/>
            <person name="Dai H."/>
            <person name="Hamel J.F."/>
            <person name="Liu C."/>
            <person name="Yu Y."/>
            <person name="Liu S."/>
            <person name="Lin W."/>
            <person name="Guo K."/>
            <person name="Jin S."/>
            <person name="Xu P."/>
            <person name="Storey K.B."/>
            <person name="Huan P."/>
            <person name="Zhang T."/>
            <person name="Zhou Y."/>
            <person name="Zhang J."/>
            <person name="Lin C."/>
            <person name="Li X."/>
            <person name="Xing L."/>
            <person name="Huo D."/>
            <person name="Sun M."/>
            <person name="Wang L."/>
            <person name="Mercier A."/>
            <person name="Li F."/>
            <person name="Yang H."/>
            <person name="Xiang J."/>
        </authorList>
    </citation>
    <scope>NUCLEOTIDE SEQUENCE [LARGE SCALE GENOMIC DNA]</scope>
    <source>
        <strain evidence="2">Shaxun</strain>
        <tissue evidence="2">Muscle</tissue>
    </source>
</reference>
<evidence type="ECO:0000259" key="1">
    <source>
        <dbReference type="Pfam" id="PF05729"/>
    </source>
</evidence>
<dbReference type="OrthoDB" id="120976at2759"/>